<dbReference type="PANTHER" id="PTHR34606:SF15">
    <property type="entry name" value="BON DOMAIN-CONTAINING PROTEIN"/>
    <property type="match status" value="1"/>
</dbReference>
<protein>
    <submittedName>
        <fullName evidence="2">BON domain-containing protein</fullName>
    </submittedName>
</protein>
<keyword evidence="3" id="KW-1185">Reference proteome</keyword>
<dbReference type="InterPro" id="IPR014004">
    <property type="entry name" value="Transpt-assoc_nodulatn_dom_bac"/>
</dbReference>
<dbReference type="PANTHER" id="PTHR34606">
    <property type="entry name" value="BON DOMAIN-CONTAINING PROTEIN"/>
    <property type="match status" value="1"/>
</dbReference>
<dbReference type="InterPro" id="IPR051686">
    <property type="entry name" value="Lipoprotein_DolP"/>
</dbReference>
<feature type="domain" description="BON" evidence="1">
    <location>
        <begin position="81"/>
        <end position="149"/>
    </location>
</feature>
<accession>A0ABT3KYV4</accession>
<gene>
    <name evidence="2" type="ORF">D5039_20935</name>
</gene>
<comment type="caution">
    <text evidence="2">The sequence shown here is derived from an EMBL/GenBank/DDBJ whole genome shotgun (WGS) entry which is preliminary data.</text>
</comment>
<organism evidence="2 3">
    <name type="scientific">Verminephrobacter aporrectodeae subsp. tuberculatae</name>
    <dbReference type="NCBI Taxonomy" id="1110392"/>
    <lineage>
        <taxon>Bacteria</taxon>
        <taxon>Pseudomonadati</taxon>
        <taxon>Pseudomonadota</taxon>
        <taxon>Betaproteobacteria</taxon>
        <taxon>Burkholderiales</taxon>
        <taxon>Comamonadaceae</taxon>
        <taxon>Verminephrobacter</taxon>
    </lineage>
</organism>
<dbReference type="PROSITE" id="PS50914">
    <property type="entry name" value="BON"/>
    <property type="match status" value="1"/>
</dbReference>
<dbReference type="SMART" id="SM00749">
    <property type="entry name" value="BON"/>
    <property type="match status" value="1"/>
</dbReference>
<dbReference type="PROSITE" id="PS51257">
    <property type="entry name" value="PROKAR_LIPOPROTEIN"/>
    <property type="match status" value="1"/>
</dbReference>
<proteinExistence type="predicted"/>
<dbReference type="InterPro" id="IPR007055">
    <property type="entry name" value="BON_dom"/>
</dbReference>
<dbReference type="Pfam" id="PF04972">
    <property type="entry name" value="BON"/>
    <property type="match status" value="1"/>
</dbReference>
<dbReference type="Gene3D" id="3.30.1340.30">
    <property type="match status" value="1"/>
</dbReference>
<evidence type="ECO:0000313" key="2">
    <source>
        <dbReference type="EMBL" id="MCW5323518.1"/>
    </source>
</evidence>
<name>A0ABT3KYV4_9BURK</name>
<dbReference type="RefSeq" id="WP_265283334.1">
    <property type="nucleotide sequence ID" value="NZ_QZCW01000005.1"/>
</dbReference>
<sequence>MKPLKISAHPARRVASTLAVGAVALGLTACDKGSGVSQQLDSAVEKGEQAVADARTKAEDVMQNAQDQLEQGASSVRGTIDDVGITARVHVALAEDPELRAAEITVGTVNGKVTLDGKVPTTTVRDRAESIAKTVSGVASVDNQLIVLAG</sequence>
<dbReference type="Proteomes" id="UP001208935">
    <property type="component" value="Unassembled WGS sequence"/>
</dbReference>
<evidence type="ECO:0000259" key="1">
    <source>
        <dbReference type="PROSITE" id="PS50914"/>
    </source>
</evidence>
<reference evidence="3" key="1">
    <citation type="submission" date="2023-07" db="EMBL/GenBank/DDBJ databases">
        <title>Verminephrobacter genomes.</title>
        <authorList>
            <person name="Lund M.B."/>
        </authorList>
    </citation>
    <scope>NUCLEOTIDE SEQUENCE [LARGE SCALE GENOMIC DNA]</scope>
    <source>
        <strain evidence="3">AtM5-05</strain>
    </source>
</reference>
<evidence type="ECO:0000313" key="3">
    <source>
        <dbReference type="Proteomes" id="UP001208935"/>
    </source>
</evidence>
<dbReference type="EMBL" id="QZCW01000005">
    <property type="protein sequence ID" value="MCW5323518.1"/>
    <property type="molecule type" value="Genomic_DNA"/>
</dbReference>